<gene>
    <name evidence="3" type="ORF">PCOR1329_LOCUS70294</name>
</gene>
<feature type="coiled-coil region" evidence="1">
    <location>
        <begin position="237"/>
        <end position="285"/>
    </location>
</feature>
<protein>
    <recommendedName>
        <fullName evidence="5">Cilia- and flagella-associated protein 206</fullName>
    </recommendedName>
</protein>
<evidence type="ECO:0008006" key="5">
    <source>
        <dbReference type="Google" id="ProtNLM"/>
    </source>
</evidence>
<comment type="caution">
    <text evidence="3">The sequence shown here is derived from an EMBL/GenBank/DDBJ whole genome shotgun (WGS) entry which is preliminary data.</text>
</comment>
<evidence type="ECO:0000256" key="2">
    <source>
        <dbReference type="SAM" id="SignalP"/>
    </source>
</evidence>
<evidence type="ECO:0000256" key="1">
    <source>
        <dbReference type="SAM" id="Coils"/>
    </source>
</evidence>
<evidence type="ECO:0000313" key="4">
    <source>
        <dbReference type="Proteomes" id="UP001189429"/>
    </source>
</evidence>
<dbReference type="EMBL" id="CAUYUJ010019281">
    <property type="protein sequence ID" value="CAK0889915.1"/>
    <property type="molecule type" value="Genomic_DNA"/>
</dbReference>
<feature type="chain" id="PRO_5045028997" description="Cilia- and flagella-associated protein 206" evidence="2">
    <location>
        <begin position="20"/>
        <end position="750"/>
    </location>
</feature>
<feature type="coiled-coil region" evidence="1">
    <location>
        <begin position="87"/>
        <end position="131"/>
    </location>
</feature>
<proteinExistence type="predicted"/>
<name>A0ABN9WSZ1_9DINO</name>
<accession>A0ABN9WSZ1</accession>
<organism evidence="3 4">
    <name type="scientific">Prorocentrum cordatum</name>
    <dbReference type="NCBI Taxonomy" id="2364126"/>
    <lineage>
        <taxon>Eukaryota</taxon>
        <taxon>Sar</taxon>
        <taxon>Alveolata</taxon>
        <taxon>Dinophyceae</taxon>
        <taxon>Prorocentrales</taxon>
        <taxon>Prorocentraceae</taxon>
        <taxon>Prorocentrum</taxon>
    </lineage>
</organism>
<evidence type="ECO:0000313" key="3">
    <source>
        <dbReference type="EMBL" id="CAK0889912.1"/>
    </source>
</evidence>
<feature type="coiled-coil region" evidence="1">
    <location>
        <begin position="460"/>
        <end position="487"/>
    </location>
</feature>
<reference evidence="3" key="1">
    <citation type="submission" date="2023-10" db="EMBL/GenBank/DDBJ databases">
        <authorList>
            <person name="Chen Y."/>
            <person name="Shah S."/>
            <person name="Dougan E. K."/>
            <person name="Thang M."/>
            <person name="Chan C."/>
        </authorList>
    </citation>
    <scope>NUCLEOTIDE SEQUENCE [LARGE SCALE GENOMIC DNA]</scope>
</reference>
<feature type="signal peptide" evidence="2">
    <location>
        <begin position="1"/>
        <end position="19"/>
    </location>
</feature>
<dbReference type="Proteomes" id="UP001189429">
    <property type="component" value="Unassembled WGS sequence"/>
</dbReference>
<keyword evidence="1" id="KW-0175">Coiled coil</keyword>
<keyword evidence="4" id="KW-1185">Reference proteome</keyword>
<dbReference type="EMBL" id="CAUYUJ010019281">
    <property type="protein sequence ID" value="CAK0889912.1"/>
    <property type="molecule type" value="Genomic_DNA"/>
</dbReference>
<keyword evidence="2" id="KW-0732">Signal</keyword>
<sequence>MAMQLVLAALLGLSASAGAAKSVARSQGPVQKITDLLKKMNDQLQLDEKSEQKMYDKYACWCKDASGKKAEAIETAQADLRELGQSILTLKGEIATLAAEIAKLEADLEENAKLQEEATALRAKRNEAYLAFTAETKQAMVALEKAIYVLIKGATATPGEEAALLQTQGRQVVQHVVEALPSMANLKASQTSLLSEFLKGGSKYTPQSMSVQGILKDMYATFATDVEEATKTEADQNREFENLIATLIEQANNWKAEKAAREELKAEKESTLADESQLYDETEAQMEADIAFFDTTAKACEAKHAEWTLRSALRAEEMKGIQEAIELLSTDEARELLASAIKEGKEVNADTSAYDTGADTLGTFAPALVQVGKGGSRSPVLSAYKALKEKATYAKSLRLAALAAQVHEAKAGHFDTVIAAIDKTVQDLKEEEAADIAKRDQCKEEITQSNSTILDLTWKIKCNEAKIDKLQRKIEEKQAMIAESRQVIKETYAYMNETTEIRTQDNADFIQAKKTDQSAIELLVTVRDTLSKYYHQNTTGFGTVQGAVKGAALTQKRDEPEFKVSEFEAPDATFSKSTHRIGEAKGVVSLLTMVIEDLNDEIANDMKSEEAAQLAYEEQMHVARVLIAQNEAKIVFLEGVIAKTEVEKADEIELMNQNSALRTDEKTYLDGILPDCNWVFKAFFERADKRAAEMEGLTAAKEYLVGYNPNADVGAGYIAEQLPQGAALAQLAPPKFDDEALSRLRFGLRR</sequence>